<sequence>MFDSAGQFAHRDCDIKYTTKTSDSAYYAQQPSVLPSSLIRNPNPTLRDIVRPCTAVALLRRHA</sequence>
<dbReference type="Proteomes" id="UP000011761">
    <property type="component" value="Unassembled WGS sequence"/>
</dbReference>
<protein>
    <submittedName>
        <fullName evidence="1">Uncharacterized protein</fullName>
    </submittedName>
</protein>
<dbReference type="GeneID" id="19108128"/>
<reference evidence="1 2" key="1">
    <citation type="journal article" date="2012" name="PLoS Pathog.">
        <title>Diverse lifestyles and strategies of plant pathogenesis encoded in the genomes of eighteen Dothideomycetes fungi.</title>
        <authorList>
            <person name="Ohm R.A."/>
            <person name="Feau N."/>
            <person name="Henrissat B."/>
            <person name="Schoch C.L."/>
            <person name="Horwitz B.A."/>
            <person name="Barry K.W."/>
            <person name="Condon B.J."/>
            <person name="Copeland A.C."/>
            <person name="Dhillon B."/>
            <person name="Glaser F."/>
            <person name="Hesse C.N."/>
            <person name="Kosti I."/>
            <person name="LaButti K."/>
            <person name="Lindquist E.A."/>
            <person name="Lucas S."/>
            <person name="Salamov A.A."/>
            <person name="Bradshaw R.E."/>
            <person name="Ciuffetti L."/>
            <person name="Hamelin R.C."/>
            <person name="Kema G.H.J."/>
            <person name="Lawrence C."/>
            <person name="Scott J.A."/>
            <person name="Spatafora J.W."/>
            <person name="Turgeon B.G."/>
            <person name="de Wit P.J.G.M."/>
            <person name="Zhong S."/>
            <person name="Goodwin S.B."/>
            <person name="Grigoriev I.V."/>
        </authorList>
    </citation>
    <scope>NUCLEOTIDE SEQUENCE [LARGE SCALE GENOMIC DNA]</scope>
    <source>
        <strain evidence="1 2">UAMH 10762</strain>
    </source>
</reference>
<dbReference type="AlphaFoldDB" id="M2M468"/>
<accession>M2M468</accession>
<dbReference type="HOGENOM" id="CLU_2885424_0_0_1"/>
<dbReference type="EMBL" id="KB445564">
    <property type="protein sequence ID" value="EMC91391.1"/>
    <property type="molecule type" value="Genomic_DNA"/>
</dbReference>
<evidence type="ECO:0000313" key="1">
    <source>
        <dbReference type="EMBL" id="EMC91391.1"/>
    </source>
</evidence>
<organism evidence="1 2">
    <name type="scientific">Baudoinia panamericana (strain UAMH 10762)</name>
    <name type="common">Angels' share fungus</name>
    <name type="synonym">Baudoinia compniacensis (strain UAMH 10762)</name>
    <dbReference type="NCBI Taxonomy" id="717646"/>
    <lineage>
        <taxon>Eukaryota</taxon>
        <taxon>Fungi</taxon>
        <taxon>Dikarya</taxon>
        <taxon>Ascomycota</taxon>
        <taxon>Pezizomycotina</taxon>
        <taxon>Dothideomycetes</taxon>
        <taxon>Dothideomycetidae</taxon>
        <taxon>Mycosphaerellales</taxon>
        <taxon>Teratosphaeriaceae</taxon>
        <taxon>Baudoinia</taxon>
    </lineage>
</organism>
<name>M2M468_BAUPA</name>
<keyword evidence="2" id="KW-1185">Reference proteome</keyword>
<dbReference type="KEGG" id="bcom:BAUCODRAFT_127294"/>
<proteinExistence type="predicted"/>
<evidence type="ECO:0000313" key="2">
    <source>
        <dbReference type="Proteomes" id="UP000011761"/>
    </source>
</evidence>
<dbReference type="RefSeq" id="XP_007681731.1">
    <property type="nucleotide sequence ID" value="XM_007683541.1"/>
</dbReference>
<gene>
    <name evidence="1" type="ORF">BAUCODRAFT_127294</name>
</gene>